<dbReference type="SUPFAM" id="SSF117281">
    <property type="entry name" value="Kelch motif"/>
    <property type="match status" value="1"/>
</dbReference>
<dbReference type="OrthoDB" id="191037at2759"/>
<dbReference type="SMART" id="SM00875">
    <property type="entry name" value="BACK"/>
    <property type="match status" value="1"/>
</dbReference>
<feature type="domain" description="BTB" evidence="3">
    <location>
        <begin position="24"/>
        <end position="91"/>
    </location>
</feature>
<dbReference type="EMBL" id="SRMA01026473">
    <property type="protein sequence ID" value="TRY83462.1"/>
    <property type="molecule type" value="Genomic_DNA"/>
</dbReference>
<evidence type="ECO:0000313" key="5">
    <source>
        <dbReference type="Proteomes" id="UP000316079"/>
    </source>
</evidence>
<evidence type="ECO:0000256" key="2">
    <source>
        <dbReference type="ARBA" id="ARBA00022737"/>
    </source>
</evidence>
<dbReference type="InterPro" id="IPR011333">
    <property type="entry name" value="SKP1/BTB/POZ_sf"/>
</dbReference>
<evidence type="ECO:0000259" key="3">
    <source>
        <dbReference type="PROSITE" id="PS50097"/>
    </source>
</evidence>
<dbReference type="AlphaFoldDB" id="A0A553Q0J8"/>
<dbReference type="InterPro" id="IPR000210">
    <property type="entry name" value="BTB/POZ_dom"/>
</dbReference>
<dbReference type="PIRSF" id="PIRSF037037">
    <property type="entry name" value="Kelch-like_protein_gigaxonin"/>
    <property type="match status" value="1"/>
</dbReference>
<proteinExistence type="predicted"/>
<evidence type="ECO:0000313" key="4">
    <source>
        <dbReference type="EMBL" id="TRY83462.1"/>
    </source>
</evidence>
<sequence>MENNSMISTSFQVFGEARVYGEHTDLTLRAHETEFQVHKIIMCACSPYFRALVSHKWNSTVKPTYNIQGVSPDMLHLIIQYAYTRSSQITERNVVQLLVAADQFLISGLLGLCCQFLEVRLHPENCIGVCILTRDFYSCSELHYKSKRFVLEHFEKVLQVSEEFLELSVEQLIEIIEKDELNVTLEEVVFEAILHWISYAPDSRKIHMTVLLPKYFVNNVKYNPLVLENEACTQVILNAMATLFEFSPSVSAELVHQLTRPRLPNAILLAVGGWISGPTSEIEAYDMRADCWITVTKGREHPRAYLGTAVLEEYLYCVGGYDTVEYFNSVRKFNLVTQTWHEVAPMYERRCYVSVAVLDGLIYAIGGLNGHRRLKSAERYNPSTNQWTLAANMNERRSDASATSLHGKVYVCGGFTGNECLFSAESFDPQTNQWTLIASMSSRRSGVGVVAYNDLVFAVGGFDGIGRLRSVEAYDPLTNIWTDVASMLKSRSNFGIEVVDDQLFAVGGFDGTGTTYSVECYDVQTNEWSKAKRMTFSRSAVSCCVVSGLSNVAQYTPQRDDILTQEDSDS</sequence>
<dbReference type="SUPFAM" id="SSF54695">
    <property type="entry name" value="POZ domain"/>
    <property type="match status" value="1"/>
</dbReference>
<dbReference type="Proteomes" id="UP000316079">
    <property type="component" value="Unassembled WGS sequence"/>
</dbReference>
<accession>A0A553Q0J8</accession>
<dbReference type="InterPro" id="IPR017096">
    <property type="entry name" value="BTB-kelch_protein"/>
</dbReference>
<dbReference type="InterPro" id="IPR011705">
    <property type="entry name" value="BACK"/>
</dbReference>
<comment type="caution">
    <text evidence="4">The sequence shown here is derived from an EMBL/GenBank/DDBJ whole genome shotgun (WGS) entry which is preliminary data.</text>
</comment>
<dbReference type="Gene3D" id="2.120.10.80">
    <property type="entry name" value="Kelch-type beta propeller"/>
    <property type="match status" value="1"/>
</dbReference>
<evidence type="ECO:0000256" key="1">
    <source>
        <dbReference type="ARBA" id="ARBA00022441"/>
    </source>
</evidence>
<keyword evidence="1" id="KW-0880">Kelch repeat</keyword>
<dbReference type="PROSITE" id="PS50097">
    <property type="entry name" value="BTB"/>
    <property type="match status" value="1"/>
</dbReference>
<dbReference type="SMART" id="SM00225">
    <property type="entry name" value="BTB"/>
    <property type="match status" value="1"/>
</dbReference>
<dbReference type="InterPro" id="IPR015915">
    <property type="entry name" value="Kelch-typ_b-propeller"/>
</dbReference>
<dbReference type="PANTHER" id="PTHR24412">
    <property type="entry name" value="KELCH PROTEIN"/>
    <property type="match status" value="1"/>
</dbReference>
<dbReference type="Gene3D" id="1.25.40.420">
    <property type="match status" value="1"/>
</dbReference>
<dbReference type="PANTHER" id="PTHR24412:SF172">
    <property type="entry name" value="KELCH-LIKE PROTEIN 10"/>
    <property type="match status" value="1"/>
</dbReference>
<reference evidence="4 5" key="1">
    <citation type="journal article" date="2019" name="Sci. Data">
        <title>Hybrid genome assembly and annotation of Danionella translucida.</title>
        <authorList>
            <person name="Kadobianskyi M."/>
            <person name="Schulze L."/>
            <person name="Schuelke M."/>
            <person name="Judkewitz B."/>
        </authorList>
    </citation>
    <scope>NUCLEOTIDE SEQUENCE [LARGE SCALE GENOMIC DNA]</scope>
    <source>
        <strain evidence="4 5">Bolton</strain>
    </source>
</reference>
<dbReference type="InterPro" id="IPR006652">
    <property type="entry name" value="Kelch_1"/>
</dbReference>
<organism evidence="4 5">
    <name type="scientific">Danionella cerebrum</name>
    <dbReference type="NCBI Taxonomy" id="2873325"/>
    <lineage>
        <taxon>Eukaryota</taxon>
        <taxon>Metazoa</taxon>
        <taxon>Chordata</taxon>
        <taxon>Craniata</taxon>
        <taxon>Vertebrata</taxon>
        <taxon>Euteleostomi</taxon>
        <taxon>Actinopterygii</taxon>
        <taxon>Neopterygii</taxon>
        <taxon>Teleostei</taxon>
        <taxon>Ostariophysi</taxon>
        <taxon>Cypriniformes</taxon>
        <taxon>Danionidae</taxon>
        <taxon>Danioninae</taxon>
        <taxon>Danionella</taxon>
    </lineage>
</organism>
<dbReference type="STRING" id="623744.A0A553Q0J8"/>
<keyword evidence="5" id="KW-1185">Reference proteome</keyword>
<gene>
    <name evidence="4" type="ORF">DNTS_016207</name>
</gene>
<dbReference type="SMART" id="SM00612">
    <property type="entry name" value="Kelch"/>
    <property type="match status" value="6"/>
</dbReference>
<name>A0A553Q0J8_9TELE</name>
<keyword evidence="2" id="KW-0677">Repeat</keyword>
<dbReference type="FunFam" id="1.25.40.420:FF:000001">
    <property type="entry name" value="Kelch-like family member 12"/>
    <property type="match status" value="1"/>
</dbReference>
<dbReference type="Gene3D" id="3.30.710.10">
    <property type="entry name" value="Potassium Channel Kv1.1, Chain A"/>
    <property type="match status" value="1"/>
</dbReference>
<protein>
    <recommendedName>
        <fullName evidence="3">BTB domain-containing protein</fullName>
    </recommendedName>
</protein>
<dbReference type="Pfam" id="PF00651">
    <property type="entry name" value="BTB"/>
    <property type="match status" value="1"/>
</dbReference>
<dbReference type="Pfam" id="PF07707">
    <property type="entry name" value="BACK"/>
    <property type="match status" value="1"/>
</dbReference>
<dbReference type="Pfam" id="PF01344">
    <property type="entry name" value="Kelch_1"/>
    <property type="match status" value="5"/>
</dbReference>
<dbReference type="CDD" id="cd18450">
    <property type="entry name" value="BACK_KLHL10"/>
    <property type="match status" value="1"/>
</dbReference>